<proteinExistence type="predicted"/>
<name>A0ABW0TTE7_9BACL</name>
<reference evidence="2" key="1">
    <citation type="journal article" date="2019" name="Int. J. Syst. Evol. Microbiol.">
        <title>The Global Catalogue of Microorganisms (GCM) 10K type strain sequencing project: providing services to taxonomists for standard genome sequencing and annotation.</title>
        <authorList>
            <consortium name="The Broad Institute Genomics Platform"/>
            <consortium name="The Broad Institute Genome Sequencing Center for Infectious Disease"/>
            <person name="Wu L."/>
            <person name="Ma J."/>
        </authorList>
    </citation>
    <scope>NUCLEOTIDE SEQUENCE [LARGE SCALE GENOMIC DNA]</scope>
    <source>
        <strain evidence="2">CGMCC 4.1434</strain>
    </source>
</reference>
<evidence type="ECO:0000313" key="2">
    <source>
        <dbReference type="Proteomes" id="UP001596109"/>
    </source>
</evidence>
<keyword evidence="2" id="KW-1185">Reference proteome</keyword>
<dbReference type="Pfam" id="PF13814">
    <property type="entry name" value="Replic_Relax"/>
    <property type="match status" value="1"/>
</dbReference>
<dbReference type="RefSeq" id="WP_381439794.1">
    <property type="nucleotide sequence ID" value="NZ_JBHSNO010000016.1"/>
</dbReference>
<gene>
    <name evidence="1" type="ORF">ACFPRA_22645</name>
</gene>
<organism evidence="1 2">
    <name type="scientific">Sporosarcina soli</name>
    <dbReference type="NCBI Taxonomy" id="334736"/>
    <lineage>
        <taxon>Bacteria</taxon>
        <taxon>Bacillati</taxon>
        <taxon>Bacillota</taxon>
        <taxon>Bacilli</taxon>
        <taxon>Bacillales</taxon>
        <taxon>Caryophanaceae</taxon>
        <taxon>Sporosarcina</taxon>
    </lineage>
</organism>
<accession>A0ABW0TTE7</accession>
<protein>
    <submittedName>
        <fullName evidence="1">Replication-relaxation family protein</fullName>
    </submittedName>
</protein>
<sequence>MSRANKKQVVKVLQPLDVAILKGLYEYRALSTEQIMRRYELSRWYTYKKLRILRNSRLISTHPISGYLVNQKRQGSYHRISEIGISCLREQGVPVERRADQLRVNIRHLPFLLSTNDVMIDLETYGWEMKDSRSVKEKFELNRGANVQGMLKSPRGTEYLFYTFLHGVGMKNLMKVSKELMDVSNPNYILFAKSAASYMKIVEHLSTNVSVIVQCQSLKVFPYTFAKYYLRHFEDESNVMKFLEDYEIYDLSFKTDFKDTRKKKYDGLERIVRHEGEEKYLINLLDTDLVKIYNIRQYRKEMYELDGRKVLVITTPMTRHTHEQLLGEIRHIDYLEIDSGDLIDYLSAI</sequence>
<dbReference type="EMBL" id="JBHSNO010000016">
    <property type="protein sequence ID" value="MFC5591689.1"/>
    <property type="molecule type" value="Genomic_DNA"/>
</dbReference>
<dbReference type="Proteomes" id="UP001596109">
    <property type="component" value="Unassembled WGS sequence"/>
</dbReference>
<comment type="caution">
    <text evidence="1">The sequence shown here is derived from an EMBL/GenBank/DDBJ whole genome shotgun (WGS) entry which is preliminary data.</text>
</comment>
<evidence type="ECO:0000313" key="1">
    <source>
        <dbReference type="EMBL" id="MFC5591689.1"/>
    </source>
</evidence>
<dbReference type="InterPro" id="IPR025855">
    <property type="entry name" value="Replic_Relax"/>
</dbReference>